<dbReference type="PANTHER" id="PTHR23030">
    <property type="entry name" value="PCD6 INTERACTING PROTEIN-RELATED"/>
    <property type="match status" value="1"/>
</dbReference>
<protein>
    <submittedName>
        <fullName evidence="4">Unnamed protein product</fullName>
    </submittedName>
</protein>
<dbReference type="Pfam" id="PF13949">
    <property type="entry name" value="ALIX_LYPXL_bnd"/>
    <property type="match status" value="1"/>
</dbReference>
<gene>
    <name evidence="4" type="ORF">Amon01_000381600</name>
</gene>
<dbReference type="AlphaFoldDB" id="A0A9W7DG46"/>
<dbReference type="Gene3D" id="1.25.40.280">
    <property type="entry name" value="alix/aip1 like domains"/>
    <property type="match status" value="1"/>
</dbReference>
<evidence type="ECO:0000256" key="2">
    <source>
        <dbReference type="SAM" id="Coils"/>
    </source>
</evidence>
<keyword evidence="2" id="KW-0175">Coiled coil</keyword>
<proteinExistence type="inferred from homology"/>
<comment type="similarity">
    <text evidence="1">Belongs to the palA/RIM20 family.</text>
</comment>
<feature type="domain" description="BRO1" evidence="3">
    <location>
        <begin position="8"/>
        <end position="400"/>
    </location>
</feature>
<dbReference type="OrthoDB" id="64867at2759"/>
<dbReference type="EMBL" id="BSXU01001694">
    <property type="protein sequence ID" value="GMG30078.1"/>
    <property type="molecule type" value="Genomic_DNA"/>
</dbReference>
<dbReference type="Gene3D" id="1.20.120.560">
    <property type="entry name" value="alix/aip1 in complex with the ypdl late domain"/>
    <property type="match status" value="1"/>
</dbReference>
<dbReference type="InterPro" id="IPR038499">
    <property type="entry name" value="BRO1_sf"/>
</dbReference>
<feature type="coiled-coil region" evidence="2">
    <location>
        <begin position="452"/>
        <end position="479"/>
    </location>
</feature>
<organism evidence="4 5">
    <name type="scientific">Ambrosiozyma monospora</name>
    <name type="common">Yeast</name>
    <name type="synonym">Endomycopsis monosporus</name>
    <dbReference type="NCBI Taxonomy" id="43982"/>
    <lineage>
        <taxon>Eukaryota</taxon>
        <taxon>Fungi</taxon>
        <taxon>Dikarya</taxon>
        <taxon>Ascomycota</taxon>
        <taxon>Saccharomycotina</taxon>
        <taxon>Pichiomycetes</taxon>
        <taxon>Pichiales</taxon>
        <taxon>Pichiaceae</taxon>
        <taxon>Ambrosiozyma</taxon>
    </lineage>
</organism>
<dbReference type="Gene3D" id="1.20.140.50">
    <property type="entry name" value="alix/aip1 like domains"/>
    <property type="match status" value="1"/>
</dbReference>
<dbReference type="InterPro" id="IPR004328">
    <property type="entry name" value="BRO1_dom"/>
</dbReference>
<dbReference type="GO" id="GO:0005768">
    <property type="term" value="C:endosome"/>
    <property type="evidence" value="ECO:0007669"/>
    <property type="project" value="TreeGrafter"/>
</dbReference>
<evidence type="ECO:0000256" key="1">
    <source>
        <dbReference type="ARBA" id="ARBA00038154"/>
    </source>
</evidence>
<sequence length="735" mass="84565">MSVTQSHNLLSIPLKTTEQIDIINSLKTIIDEQFFQSSSSFAQSLKDINDLRSKIADNSHSPDLNLIAHYTKYYVQLTSLQQKFPDDSVEFPWYDTLGVRVDGPHTVKSIFYEKANILFNIGAIYSQLGVAQNRFTDDGLKKAGNYFQFAAGCFKTIEVTLLPNISYIPLALRSDVLISLTDLMMAQVREMYWFKSVKGNMKDSIIARLSMQVSKAFADSLTYAKPTACFTKDWLNFLHVKSIHFECAACYRQSANCSRNEEYGLEIAYLKKASEKLDTIRKVSTDNKVVMDEFHHLANTINDTLRKSERDNDLIYLQIVPPTDELPEFSSALNIEPLIPPELADPTTAFKDVATFGKPLFDDLIPYVVIQFGASFKERLEKYFNMNFKNPLEKMNADEKEFMNKLQITSQIDALLKPQSVPTTIYEHYEKLQSLNGLASIKGLVVQLNSRGADARAELHNTTEKLEKAKSEEDNLMALYGKRRWILPSFDELTKGYFEKLDQLRNYLVQSDSGDKTIDLQIEQLTPYLKIYEDIDSVRQFLPQSQVLELNPALKETIHEINKQTSLLKKEELKQKEFLENMSNKMSEINILSKIMSHFKSIVNSKHTSHVEESDFEGLFDEEIAKLNGDVKFLEQFQKKQNEITAKLTELNVDFQKQKSQLRASTDREEALGTLEQTYQGYFEIRNNLNQGLDFYSDFLRSLNSVRDGIDKTLVERNVARLELQYRLDEADRRM</sequence>
<dbReference type="SMART" id="SM01041">
    <property type="entry name" value="BRO1"/>
    <property type="match status" value="1"/>
</dbReference>
<dbReference type="PROSITE" id="PS51180">
    <property type="entry name" value="BRO1"/>
    <property type="match status" value="1"/>
</dbReference>
<dbReference type="InterPro" id="IPR025304">
    <property type="entry name" value="ALIX_V_dom"/>
</dbReference>
<name>A0A9W7DG46_AMBMO</name>
<evidence type="ECO:0000313" key="4">
    <source>
        <dbReference type="EMBL" id="GMG30078.1"/>
    </source>
</evidence>
<comment type="caution">
    <text evidence="4">The sequence shown here is derived from an EMBL/GenBank/DDBJ whole genome shotgun (WGS) entry which is preliminary data.</text>
</comment>
<evidence type="ECO:0000259" key="3">
    <source>
        <dbReference type="PROSITE" id="PS51180"/>
    </source>
</evidence>
<accession>A0A9W7DG46</accession>
<dbReference type="PANTHER" id="PTHR23030:SF39">
    <property type="entry name" value="PROGRAMMED CELL DEATH 6-INTERACTING PROTEIN"/>
    <property type="match status" value="1"/>
</dbReference>
<reference evidence="4" key="1">
    <citation type="submission" date="2023-04" db="EMBL/GenBank/DDBJ databases">
        <title>Ambrosiozyma monospora NBRC 1965.</title>
        <authorList>
            <person name="Ichikawa N."/>
            <person name="Sato H."/>
            <person name="Tonouchi N."/>
        </authorList>
    </citation>
    <scope>NUCLEOTIDE SEQUENCE</scope>
    <source>
        <strain evidence="4">NBRC 1965</strain>
    </source>
</reference>
<evidence type="ECO:0000313" key="5">
    <source>
        <dbReference type="Proteomes" id="UP001165063"/>
    </source>
</evidence>
<dbReference type="Pfam" id="PF03097">
    <property type="entry name" value="BRO1"/>
    <property type="match status" value="1"/>
</dbReference>
<keyword evidence="5" id="KW-1185">Reference proteome</keyword>
<dbReference type="Proteomes" id="UP001165063">
    <property type="component" value="Unassembled WGS sequence"/>
</dbReference>